<evidence type="ECO:0000256" key="11">
    <source>
        <dbReference type="ARBA" id="ARBA00022840"/>
    </source>
</evidence>
<evidence type="ECO:0000259" key="18">
    <source>
        <dbReference type="Pfam" id="PF02706"/>
    </source>
</evidence>
<organism evidence="21 22">
    <name type="scientific">Indibacter alkaliphilus (strain CCUG 57479 / KCTC 22604 / LW1)</name>
    <dbReference type="NCBI Taxonomy" id="1189612"/>
    <lineage>
        <taxon>Bacteria</taxon>
        <taxon>Pseudomonadati</taxon>
        <taxon>Bacteroidota</taxon>
        <taxon>Cytophagia</taxon>
        <taxon>Cytophagales</taxon>
        <taxon>Cyclobacteriaceae</taxon>
    </lineage>
</organism>
<keyword evidence="7 21" id="KW-0808">Transferase</keyword>
<accession>S2E2J9</accession>
<dbReference type="Pfam" id="PF02706">
    <property type="entry name" value="Wzz"/>
    <property type="match status" value="1"/>
</dbReference>
<name>S2E2J9_INDAL</name>
<evidence type="ECO:0000256" key="4">
    <source>
        <dbReference type="ARBA" id="ARBA00011903"/>
    </source>
</evidence>
<evidence type="ECO:0000256" key="7">
    <source>
        <dbReference type="ARBA" id="ARBA00022679"/>
    </source>
</evidence>
<evidence type="ECO:0000256" key="2">
    <source>
        <dbReference type="ARBA" id="ARBA00007316"/>
    </source>
</evidence>
<dbReference type="Pfam" id="PF13807">
    <property type="entry name" value="GNVR"/>
    <property type="match status" value="1"/>
</dbReference>
<keyword evidence="5" id="KW-1003">Cell membrane</keyword>
<dbReference type="eggNOG" id="COG3206">
    <property type="taxonomic scope" value="Bacteria"/>
</dbReference>
<dbReference type="Proteomes" id="UP000006073">
    <property type="component" value="Unassembled WGS sequence"/>
</dbReference>
<sequence length="785" mass="89652">MKISDIIKEIEEEEKEKDNYGISYKLMFHKYLSKWHWFFVSILIFGLSTVLYAYFATSLYQINSTILLRDENKGTEFASNSLLSESQGYSGSSSVENEAEVFRSEYLISKAIEELNFSISFFQNNGFLRWREIYKNEVPIDLLIKEKNEYFNLRELEVLIIPVSNEEFILKEDKKEEKKYKFGQDVKNSYGTFSIQKNKDFFGNFNDYLNSPLKMIFHGDKLSRDISESFDVEIVNKLASVISLTIYAEHPLKGKDLLNKILEIYNREAEEEKNSLAKNTIAFIDEQLVDLTEELLRIENEAEQYKLRNSITDVSAEAQLFLNSTTANRQQVAEITVQIDVLESIEAYMSESGNEFETIPGTLSAPEPTLNELIQNYNKLQQDRERMLRTTQPTNPIVINISEQLTSLRRSIIESIKQIKNSLIISKRSLETSSNQFQSRASRVPTMERELLDINRKQGIKQEHYLLLVQKREEAAITLAAASSGNSKVIDPPSSSEYPVKPNKKIIFGLSLIFGFGLPFGLIYFKDRWDEKVQFKSDVEKSTKVPILGELSRKVKKGVIAISKSKRTMIAEQIRFIRTSLAFATNNKEKKVILVTSGMSGEGKTFFSINLAISLGLAGKKVVVLEFDLRKPALMNALELPKSKGLSEYLDPDSSINTKDIITHWEGQENVSIISCGEIPENPAELMLGERIIKLLSELKNNFDHVIIDSAPVGLVSDAFTLSDFADVTIYMVRYNFSTKAQLNTIEDIRKTKRFKNPMIVLNGAKLEMTYGYGEAYGKSYYQKS</sequence>
<evidence type="ECO:0000256" key="14">
    <source>
        <dbReference type="ARBA" id="ARBA00023137"/>
    </source>
</evidence>
<dbReference type="STRING" id="1189612.A33Q_2484"/>
<dbReference type="GO" id="GO:0004715">
    <property type="term" value="F:non-membrane spanning protein tyrosine kinase activity"/>
    <property type="evidence" value="ECO:0007669"/>
    <property type="project" value="UniProtKB-EC"/>
</dbReference>
<dbReference type="eggNOG" id="COG0489">
    <property type="taxonomic scope" value="Bacteria"/>
</dbReference>
<dbReference type="GO" id="GO:0005886">
    <property type="term" value="C:plasma membrane"/>
    <property type="evidence" value="ECO:0007669"/>
    <property type="project" value="UniProtKB-SubCell"/>
</dbReference>
<dbReference type="InterPro" id="IPR003856">
    <property type="entry name" value="LPS_length_determ_N"/>
</dbReference>
<evidence type="ECO:0000256" key="17">
    <source>
        <dbReference type="SAM" id="Phobius"/>
    </source>
</evidence>
<evidence type="ECO:0000256" key="5">
    <source>
        <dbReference type="ARBA" id="ARBA00022475"/>
    </source>
</evidence>
<dbReference type="EMBL" id="ALWO02000035">
    <property type="protein sequence ID" value="EOZ96363.1"/>
    <property type="molecule type" value="Genomic_DNA"/>
</dbReference>
<gene>
    <name evidence="21" type="ORF">A33Q_2484</name>
</gene>
<dbReference type="InterPro" id="IPR025669">
    <property type="entry name" value="AAA_dom"/>
</dbReference>
<dbReference type="Pfam" id="PF13614">
    <property type="entry name" value="AAA_31"/>
    <property type="match status" value="1"/>
</dbReference>
<feature type="transmembrane region" description="Helical" evidence="17">
    <location>
        <begin position="506"/>
        <end position="525"/>
    </location>
</feature>
<evidence type="ECO:0000256" key="1">
    <source>
        <dbReference type="ARBA" id="ARBA00004429"/>
    </source>
</evidence>
<dbReference type="GO" id="GO:0005524">
    <property type="term" value="F:ATP binding"/>
    <property type="evidence" value="ECO:0007669"/>
    <property type="project" value="UniProtKB-KW"/>
</dbReference>
<evidence type="ECO:0000256" key="9">
    <source>
        <dbReference type="ARBA" id="ARBA00022741"/>
    </source>
</evidence>
<keyword evidence="14" id="KW-0829">Tyrosine-protein kinase</keyword>
<comment type="similarity">
    <text evidence="3">Belongs to the etk/wzc family.</text>
</comment>
<dbReference type="NCBIfam" id="TIGR01007">
    <property type="entry name" value="eps_fam"/>
    <property type="match status" value="1"/>
</dbReference>
<feature type="coiled-coil region" evidence="16">
    <location>
        <begin position="255"/>
        <end position="308"/>
    </location>
</feature>
<evidence type="ECO:0000256" key="6">
    <source>
        <dbReference type="ARBA" id="ARBA00022519"/>
    </source>
</evidence>
<feature type="transmembrane region" description="Helical" evidence="17">
    <location>
        <begin position="35"/>
        <end position="55"/>
    </location>
</feature>
<reference evidence="21 22" key="1">
    <citation type="journal article" date="2013" name="Genome Announc.">
        <title>Draft Genome Sequence of Indibacter alkaliphilus Strain LW1T, Isolated from Lonar Lake, a Haloalkaline Lake in the Buldana District of Maharashtra, India.</title>
        <authorList>
            <person name="Singh A."/>
            <person name="Kumar Jangir P."/>
            <person name="Sharma R."/>
            <person name="Singh A."/>
            <person name="Kumar Pinnaka A."/>
            <person name="Shivaji S."/>
        </authorList>
    </citation>
    <scope>NUCLEOTIDE SEQUENCE [LARGE SCALE GENOMIC DNA]</scope>
    <source>
        <strain evidence="22">CCUG 57479 / KCTC 22604 / LW1</strain>
    </source>
</reference>
<dbReference type="RefSeq" id="WP_009035993.1">
    <property type="nucleotide sequence ID" value="NZ_ALWO02000035.1"/>
</dbReference>
<evidence type="ECO:0000256" key="15">
    <source>
        <dbReference type="ARBA" id="ARBA00051245"/>
    </source>
</evidence>
<dbReference type="PANTHER" id="PTHR32309:SF13">
    <property type="entry name" value="FERRIC ENTEROBACTIN TRANSPORT PROTEIN FEPE"/>
    <property type="match status" value="1"/>
</dbReference>
<protein>
    <recommendedName>
        <fullName evidence="4">non-specific protein-tyrosine kinase</fullName>
        <ecNumber evidence="4">2.7.10.2</ecNumber>
    </recommendedName>
</protein>
<dbReference type="AlphaFoldDB" id="S2E2J9"/>
<evidence type="ECO:0000259" key="20">
    <source>
        <dbReference type="Pfam" id="PF13807"/>
    </source>
</evidence>
<dbReference type="InterPro" id="IPR005702">
    <property type="entry name" value="Wzc-like_C"/>
</dbReference>
<dbReference type="InterPro" id="IPR050445">
    <property type="entry name" value="Bact_polysacc_biosynth/exp"/>
</dbReference>
<dbReference type="Gene3D" id="3.40.50.300">
    <property type="entry name" value="P-loop containing nucleotide triphosphate hydrolases"/>
    <property type="match status" value="1"/>
</dbReference>
<keyword evidence="12 17" id="KW-1133">Transmembrane helix</keyword>
<dbReference type="OrthoDB" id="9794577at2"/>
<feature type="domain" description="AAA" evidence="19">
    <location>
        <begin position="591"/>
        <end position="753"/>
    </location>
</feature>
<keyword evidence="9" id="KW-0547">Nucleotide-binding</keyword>
<dbReference type="InterPro" id="IPR032807">
    <property type="entry name" value="GNVR"/>
</dbReference>
<keyword evidence="10 21" id="KW-0418">Kinase</keyword>
<dbReference type="EC" id="2.7.10.2" evidence="4"/>
<proteinExistence type="inferred from homology"/>
<evidence type="ECO:0000256" key="10">
    <source>
        <dbReference type="ARBA" id="ARBA00022777"/>
    </source>
</evidence>
<comment type="caution">
    <text evidence="21">The sequence shown here is derived from an EMBL/GenBank/DDBJ whole genome shotgun (WGS) entry which is preliminary data.</text>
</comment>
<feature type="domain" description="Polysaccharide chain length determinant N-terminal" evidence="18">
    <location>
        <begin position="34"/>
        <end position="115"/>
    </location>
</feature>
<keyword evidence="11" id="KW-0067">ATP-binding</keyword>
<keyword evidence="8 17" id="KW-0812">Transmembrane</keyword>
<dbReference type="InterPro" id="IPR027417">
    <property type="entry name" value="P-loop_NTPase"/>
</dbReference>
<comment type="subcellular location">
    <subcellularLocation>
        <location evidence="1">Cell inner membrane</location>
        <topology evidence="1">Multi-pass membrane protein</topology>
    </subcellularLocation>
</comment>
<keyword evidence="13 17" id="KW-0472">Membrane</keyword>
<dbReference type="PANTHER" id="PTHR32309">
    <property type="entry name" value="TYROSINE-PROTEIN KINASE"/>
    <property type="match status" value="1"/>
</dbReference>
<feature type="domain" description="Tyrosine-protein kinase G-rich" evidence="20">
    <location>
        <begin position="447"/>
        <end position="526"/>
    </location>
</feature>
<evidence type="ECO:0000313" key="22">
    <source>
        <dbReference type="Proteomes" id="UP000006073"/>
    </source>
</evidence>
<evidence type="ECO:0000259" key="19">
    <source>
        <dbReference type="Pfam" id="PF13614"/>
    </source>
</evidence>
<comment type="catalytic activity">
    <reaction evidence="15">
        <text>L-tyrosyl-[protein] + ATP = O-phospho-L-tyrosyl-[protein] + ADP + H(+)</text>
        <dbReference type="Rhea" id="RHEA:10596"/>
        <dbReference type="Rhea" id="RHEA-COMP:10136"/>
        <dbReference type="Rhea" id="RHEA-COMP:20101"/>
        <dbReference type="ChEBI" id="CHEBI:15378"/>
        <dbReference type="ChEBI" id="CHEBI:30616"/>
        <dbReference type="ChEBI" id="CHEBI:46858"/>
        <dbReference type="ChEBI" id="CHEBI:61978"/>
        <dbReference type="ChEBI" id="CHEBI:456216"/>
        <dbReference type="EC" id="2.7.10.2"/>
    </reaction>
</comment>
<evidence type="ECO:0000256" key="16">
    <source>
        <dbReference type="SAM" id="Coils"/>
    </source>
</evidence>
<evidence type="ECO:0000256" key="3">
    <source>
        <dbReference type="ARBA" id="ARBA00008883"/>
    </source>
</evidence>
<keyword evidence="16" id="KW-0175">Coiled coil</keyword>
<comment type="similarity">
    <text evidence="2">Belongs to the CpsD/CapB family.</text>
</comment>
<keyword evidence="6" id="KW-0997">Cell inner membrane</keyword>
<dbReference type="SUPFAM" id="SSF52540">
    <property type="entry name" value="P-loop containing nucleoside triphosphate hydrolases"/>
    <property type="match status" value="1"/>
</dbReference>
<evidence type="ECO:0000313" key="21">
    <source>
        <dbReference type="EMBL" id="EOZ96363.1"/>
    </source>
</evidence>
<evidence type="ECO:0000256" key="8">
    <source>
        <dbReference type="ARBA" id="ARBA00022692"/>
    </source>
</evidence>
<keyword evidence="22" id="KW-1185">Reference proteome</keyword>
<evidence type="ECO:0000256" key="12">
    <source>
        <dbReference type="ARBA" id="ARBA00022989"/>
    </source>
</evidence>
<evidence type="ECO:0000256" key="13">
    <source>
        <dbReference type="ARBA" id="ARBA00023136"/>
    </source>
</evidence>
<dbReference type="CDD" id="cd05387">
    <property type="entry name" value="BY-kinase"/>
    <property type="match status" value="1"/>
</dbReference>